<sequence>MYHKAAAGNGSIHNLDVPILFFSELLCNAESKTKVFSVGMDLFALYMAELL</sequence>
<proteinExistence type="predicted"/>
<gene>
    <name evidence="1" type="ORF">ROSEINA2194_03602</name>
</gene>
<dbReference type="AlphaFoldDB" id="C0FXW3"/>
<evidence type="ECO:0000313" key="1">
    <source>
        <dbReference type="EMBL" id="EEG92547.1"/>
    </source>
</evidence>
<reference evidence="1 2" key="2">
    <citation type="submission" date="2009-03" db="EMBL/GenBank/DDBJ databases">
        <title>Draft genome sequence of Roseburia inulinivorans (DSM 16841).</title>
        <authorList>
            <person name="Sudarsanam P."/>
            <person name="Ley R."/>
            <person name="Guruge J."/>
            <person name="Turnbaugh P.J."/>
            <person name="Mahowald M."/>
            <person name="Liep D."/>
            <person name="Gordon J."/>
        </authorList>
    </citation>
    <scope>NUCLEOTIDE SEQUENCE [LARGE SCALE GENOMIC DNA]</scope>
    <source>
        <strain evidence="1 2">DSM 16841</strain>
    </source>
</reference>
<comment type="caution">
    <text evidence="1">The sequence shown here is derived from an EMBL/GenBank/DDBJ whole genome shotgun (WGS) entry which is preliminary data.</text>
</comment>
<name>C0FXW3_9FIRM</name>
<evidence type="ECO:0000313" key="2">
    <source>
        <dbReference type="Proteomes" id="UP000003561"/>
    </source>
</evidence>
<organism evidence="1 2">
    <name type="scientific">Roseburia inulinivorans DSM 16841</name>
    <dbReference type="NCBI Taxonomy" id="622312"/>
    <lineage>
        <taxon>Bacteria</taxon>
        <taxon>Bacillati</taxon>
        <taxon>Bacillota</taxon>
        <taxon>Clostridia</taxon>
        <taxon>Lachnospirales</taxon>
        <taxon>Lachnospiraceae</taxon>
        <taxon>Roseburia</taxon>
    </lineage>
</organism>
<dbReference type="Proteomes" id="UP000003561">
    <property type="component" value="Unassembled WGS sequence"/>
</dbReference>
<dbReference type="EMBL" id="ACFY01000152">
    <property type="protein sequence ID" value="EEG92547.1"/>
    <property type="molecule type" value="Genomic_DNA"/>
</dbReference>
<reference evidence="1 2" key="1">
    <citation type="submission" date="2009-02" db="EMBL/GenBank/DDBJ databases">
        <authorList>
            <person name="Fulton L."/>
            <person name="Clifton S."/>
            <person name="Fulton B."/>
            <person name="Xu J."/>
            <person name="Minx P."/>
            <person name="Pepin K.H."/>
            <person name="Johnson M."/>
            <person name="Bhonagiri V."/>
            <person name="Nash W.E."/>
            <person name="Mardis E.R."/>
            <person name="Wilson R.K."/>
        </authorList>
    </citation>
    <scope>NUCLEOTIDE SEQUENCE [LARGE SCALE GENOMIC DNA]</scope>
    <source>
        <strain evidence="1 2">DSM 16841</strain>
    </source>
</reference>
<protein>
    <submittedName>
        <fullName evidence="1">Uncharacterized protein</fullName>
    </submittedName>
</protein>
<accession>C0FXW3</accession>